<keyword evidence="3" id="KW-1185">Reference proteome</keyword>
<dbReference type="InterPro" id="IPR012338">
    <property type="entry name" value="Beta-lactam/transpept-like"/>
</dbReference>
<evidence type="ECO:0000313" key="2">
    <source>
        <dbReference type="EMBL" id="SLN47084.1"/>
    </source>
</evidence>
<dbReference type="AlphaFoldDB" id="A0A1Y5SUA4"/>
<evidence type="ECO:0000313" key="3">
    <source>
        <dbReference type="Proteomes" id="UP000193200"/>
    </source>
</evidence>
<dbReference type="EMBL" id="FWFR01000001">
    <property type="protein sequence ID" value="SLN47084.1"/>
    <property type="molecule type" value="Genomic_DNA"/>
</dbReference>
<proteinExistence type="predicted"/>
<protein>
    <submittedName>
        <fullName evidence="2">Penicillin-binding protein 4</fullName>
    </submittedName>
</protein>
<reference evidence="2 3" key="1">
    <citation type="submission" date="2017-03" db="EMBL/GenBank/DDBJ databases">
        <authorList>
            <person name="Afonso C.L."/>
            <person name="Miller P.J."/>
            <person name="Scott M.A."/>
            <person name="Spackman E."/>
            <person name="Goraichik I."/>
            <person name="Dimitrov K.M."/>
            <person name="Suarez D.L."/>
            <person name="Swayne D.E."/>
        </authorList>
    </citation>
    <scope>NUCLEOTIDE SEQUENCE [LARGE SCALE GENOMIC DNA]</scope>
    <source>
        <strain evidence="2 3">CECT 7691</strain>
    </source>
</reference>
<accession>A0A1Y5SUA4</accession>
<dbReference type="Pfam" id="PF00144">
    <property type="entry name" value="Beta-lactamase"/>
    <property type="match status" value="1"/>
</dbReference>
<feature type="domain" description="Beta-lactamase-related" evidence="1">
    <location>
        <begin position="15"/>
        <end position="295"/>
    </location>
</feature>
<dbReference type="InterPro" id="IPR001466">
    <property type="entry name" value="Beta-lactam-related"/>
</dbReference>
<sequence length="300" mass="31632">MTDRSCHAAWLSRSGETGQLGAAGSLFPWWSFAKTLLAICALRLAEQGRIDLDRPSAEAPFTLRQLLQHRAGVPNYGQLPSYHEAVARGDPPWSRETLLAAVGADQPEFPPGTGWSYSNVGYMLVREAVERACECPLAGALKQLVLDRVEVPSVRVAVERGDLAEVHWPDVRPYDPGWVYHGCVVGSAVDAAKVLAALFAGQILGPASVSAMLARHDLGGALPDRPWTACGYGLGLMSGEMGAAGRAIGHSGGGPGCVNAVYHFPDLADPVTVAVFTDGVAEGVAEFAARDIALHGELQG</sequence>
<organism evidence="2 3">
    <name type="scientific">Oceanibacterium hippocampi</name>
    <dbReference type="NCBI Taxonomy" id="745714"/>
    <lineage>
        <taxon>Bacteria</taxon>
        <taxon>Pseudomonadati</taxon>
        <taxon>Pseudomonadota</taxon>
        <taxon>Alphaproteobacteria</taxon>
        <taxon>Sneathiellales</taxon>
        <taxon>Sneathiellaceae</taxon>
        <taxon>Oceanibacterium</taxon>
    </lineage>
</organism>
<dbReference type="SUPFAM" id="SSF56601">
    <property type="entry name" value="beta-lactamase/transpeptidase-like"/>
    <property type="match status" value="1"/>
</dbReference>
<dbReference type="RefSeq" id="WP_085883231.1">
    <property type="nucleotide sequence ID" value="NZ_FWFR01000001.1"/>
</dbReference>
<dbReference type="Gene3D" id="3.40.710.10">
    <property type="entry name" value="DD-peptidase/beta-lactamase superfamily"/>
    <property type="match status" value="1"/>
</dbReference>
<dbReference type="InParanoid" id="A0A1Y5SUA4"/>
<dbReference type="InterPro" id="IPR050789">
    <property type="entry name" value="Diverse_Enzym_Activities"/>
</dbReference>
<dbReference type="Proteomes" id="UP000193200">
    <property type="component" value="Unassembled WGS sequence"/>
</dbReference>
<dbReference type="OrthoDB" id="9808046at2"/>
<dbReference type="PANTHER" id="PTHR43283">
    <property type="entry name" value="BETA-LACTAMASE-RELATED"/>
    <property type="match status" value="1"/>
</dbReference>
<name>A0A1Y5SUA4_9PROT</name>
<gene>
    <name evidence="2" type="primary">pbpE</name>
    <name evidence="2" type="ORF">OCH7691_02026</name>
</gene>
<evidence type="ECO:0000259" key="1">
    <source>
        <dbReference type="Pfam" id="PF00144"/>
    </source>
</evidence>